<proteinExistence type="predicted"/>
<dbReference type="HOGENOM" id="CLU_3302882_0_0_2"/>
<evidence type="ECO:0000313" key="2">
    <source>
        <dbReference type="Proteomes" id="UP000009062"/>
    </source>
</evidence>
<accession>H6QAA9</accession>
<dbReference type="KEGG" id="pog:Pogu_1283"/>
<reference evidence="1 2" key="1">
    <citation type="journal article" date="2012" name="Stand. Genomic Sci.">
        <title>Complete genome sequence of Pyrobaculum oguniense.</title>
        <authorList>
            <person name="Bernick D.L."/>
            <person name="Karplus K."/>
            <person name="Lui L.M."/>
            <person name="Coker J.K."/>
            <person name="Murphy J.N."/>
            <person name="Chan P.P."/>
            <person name="Cozen A.E."/>
            <person name="Lowe T.M."/>
        </authorList>
    </citation>
    <scope>NUCLEOTIDE SEQUENCE [LARGE SCALE GENOMIC DNA]</scope>
    <source>
        <strain evidence="1 2">TE7</strain>
    </source>
</reference>
<dbReference type="AlphaFoldDB" id="H6QAA9"/>
<name>H6QAA9_PYROT</name>
<dbReference type="Proteomes" id="UP000009062">
    <property type="component" value="Chromosome"/>
</dbReference>
<evidence type="ECO:0000313" key="1">
    <source>
        <dbReference type="EMBL" id="AFA39310.1"/>
    </source>
</evidence>
<dbReference type="EMBL" id="CP003316">
    <property type="protein sequence ID" value="AFA39310.1"/>
    <property type="molecule type" value="Genomic_DNA"/>
</dbReference>
<gene>
    <name evidence="1" type="ordered locus">Pogu_1283</name>
</gene>
<protein>
    <submittedName>
        <fullName evidence="1">Uncharacterized protein</fullName>
    </submittedName>
</protein>
<organism evidence="1 2">
    <name type="scientific">Pyrobaculum oguniense (strain DSM 13380 / JCM 10595 / TE7)</name>
    <dbReference type="NCBI Taxonomy" id="698757"/>
    <lineage>
        <taxon>Archaea</taxon>
        <taxon>Thermoproteota</taxon>
        <taxon>Thermoprotei</taxon>
        <taxon>Thermoproteales</taxon>
        <taxon>Thermoproteaceae</taxon>
        <taxon>Pyrobaculum</taxon>
    </lineage>
</organism>
<keyword evidence="2" id="KW-1185">Reference proteome</keyword>
<sequence length="39" mass="4280">MRLVPRAMAGRLLGDFSTLEDQESMAQAKNQRQAITASS</sequence>